<evidence type="ECO:0000256" key="4">
    <source>
        <dbReference type="ARBA" id="ARBA00022801"/>
    </source>
</evidence>
<dbReference type="PANTHER" id="PTHR43856">
    <property type="entry name" value="CARDIOLIPIN HYDROLASE"/>
    <property type="match status" value="1"/>
</dbReference>
<evidence type="ECO:0000259" key="8">
    <source>
        <dbReference type="Pfam" id="PF13091"/>
    </source>
</evidence>
<evidence type="ECO:0000256" key="3">
    <source>
        <dbReference type="ARBA" id="ARBA00012027"/>
    </source>
</evidence>
<evidence type="ECO:0000313" key="9">
    <source>
        <dbReference type="EMBL" id="AXG82794.1"/>
    </source>
</evidence>
<gene>
    <name evidence="9" type="ORF">DVK44_21205</name>
</gene>
<name>A0A345I1H0_9ACTN</name>
<keyword evidence="7" id="KW-0732">Signal</keyword>
<dbReference type="InterPro" id="IPR025202">
    <property type="entry name" value="PLD-like_dom"/>
</dbReference>
<dbReference type="SUPFAM" id="SSF56024">
    <property type="entry name" value="Phospholipase D/nuclease"/>
    <property type="match status" value="2"/>
</dbReference>
<dbReference type="GO" id="GO:0004630">
    <property type="term" value="F:phospholipase D activity"/>
    <property type="evidence" value="ECO:0007669"/>
    <property type="project" value="UniProtKB-EC"/>
</dbReference>
<proteinExistence type="inferred from homology"/>
<dbReference type="AlphaFoldDB" id="A0A345I1H0"/>
<feature type="domain" description="Phospholipase D-like" evidence="8">
    <location>
        <begin position="64"/>
        <end position="203"/>
    </location>
</feature>
<evidence type="ECO:0000256" key="2">
    <source>
        <dbReference type="ARBA" id="ARBA00008664"/>
    </source>
</evidence>
<keyword evidence="6" id="KW-0443">Lipid metabolism</keyword>
<comment type="similarity">
    <text evidence="2">Belongs to the phospholipase D family.</text>
</comment>
<dbReference type="Gene3D" id="3.30.870.10">
    <property type="entry name" value="Endonuclease Chain A"/>
    <property type="match status" value="2"/>
</dbReference>
<feature type="signal peptide" evidence="7">
    <location>
        <begin position="1"/>
        <end position="22"/>
    </location>
</feature>
<keyword evidence="4" id="KW-0378">Hydrolase</keyword>
<protein>
    <recommendedName>
        <fullName evidence="3">phospholipase D</fullName>
        <ecNumber evidence="3">3.1.4.4</ecNumber>
    </recommendedName>
</protein>
<organism evidence="9 10">
    <name type="scientific">Streptomyces paludis</name>
    <dbReference type="NCBI Taxonomy" id="2282738"/>
    <lineage>
        <taxon>Bacteria</taxon>
        <taxon>Bacillati</taxon>
        <taxon>Actinomycetota</taxon>
        <taxon>Actinomycetes</taxon>
        <taxon>Kitasatosporales</taxon>
        <taxon>Streptomycetaceae</taxon>
        <taxon>Streptomyces</taxon>
    </lineage>
</organism>
<feature type="chain" id="PRO_5016592136" description="phospholipase D" evidence="7">
    <location>
        <begin position="23"/>
        <end position="410"/>
    </location>
</feature>
<dbReference type="InterPro" id="IPR051406">
    <property type="entry name" value="PLD_domain"/>
</dbReference>
<dbReference type="EC" id="3.1.4.4" evidence="3"/>
<comment type="catalytic activity">
    <reaction evidence="1">
        <text>a 1,2-diacyl-sn-glycero-3-phosphocholine + H2O = a 1,2-diacyl-sn-glycero-3-phosphate + choline + H(+)</text>
        <dbReference type="Rhea" id="RHEA:14445"/>
        <dbReference type="ChEBI" id="CHEBI:15354"/>
        <dbReference type="ChEBI" id="CHEBI:15377"/>
        <dbReference type="ChEBI" id="CHEBI:15378"/>
        <dbReference type="ChEBI" id="CHEBI:57643"/>
        <dbReference type="ChEBI" id="CHEBI:58608"/>
        <dbReference type="EC" id="3.1.4.4"/>
    </reaction>
</comment>
<evidence type="ECO:0000256" key="1">
    <source>
        <dbReference type="ARBA" id="ARBA00000798"/>
    </source>
</evidence>
<dbReference type="PANTHER" id="PTHR43856:SF1">
    <property type="entry name" value="MITOCHONDRIAL CARDIOLIPIN HYDROLASE"/>
    <property type="match status" value="1"/>
</dbReference>
<evidence type="ECO:0000256" key="7">
    <source>
        <dbReference type="SAM" id="SignalP"/>
    </source>
</evidence>
<evidence type="ECO:0000313" key="10">
    <source>
        <dbReference type="Proteomes" id="UP000253868"/>
    </source>
</evidence>
<evidence type="ECO:0000256" key="5">
    <source>
        <dbReference type="ARBA" id="ARBA00022963"/>
    </source>
</evidence>
<keyword evidence="10" id="KW-1185">Reference proteome</keyword>
<keyword evidence="5" id="KW-0442">Lipid degradation</keyword>
<dbReference type="Pfam" id="PF13091">
    <property type="entry name" value="PLDc_2"/>
    <property type="match status" value="2"/>
</dbReference>
<accession>A0A345I1H0</accession>
<dbReference type="KEGG" id="spad:DVK44_21205"/>
<dbReference type="Proteomes" id="UP000253868">
    <property type="component" value="Chromosome"/>
</dbReference>
<dbReference type="OrthoDB" id="3740959at2"/>
<sequence length="410" mass="43473">MSAPAAVLISAGILPATATATAAAADAEAVTVTTGALFNDPAGTTAERDRIRDHILALIAGAPAGSSITMSLYTFTDGKVRDALIAAHGRGVAVRLILDNASRATVTTGAQYENLAAALGTDRSQASWVMACPRTRSCVGNRALGKPAINHNKFFLFSRTGGADNVVVQTSANMTGVQRTDLFNNAVTVVDAGLYANYRAYFNDQVAYGASGAGLATYYRTPVSATNPAYKTYFFPRKENGTDYKADPATDTIKLILDNVTCSTAVPSEVRIAANLFYRDQIASRLVAMKNAGCKVYLASDGNPNGGGSGVPSLGATVRSLVYGKLTQRVECWQAPPVAGAPNIGLHSKYLLVKGTYAGTANDRIVWTGSHNYSWQALRSNDETLLKINNDALYEQFRANHDRLMEYCAG</sequence>
<evidence type="ECO:0000256" key="6">
    <source>
        <dbReference type="ARBA" id="ARBA00023098"/>
    </source>
</evidence>
<dbReference type="GO" id="GO:0016042">
    <property type="term" value="P:lipid catabolic process"/>
    <property type="evidence" value="ECO:0007669"/>
    <property type="project" value="UniProtKB-KW"/>
</dbReference>
<feature type="domain" description="Phospholipase D-like" evidence="8">
    <location>
        <begin position="268"/>
        <end position="404"/>
    </location>
</feature>
<dbReference type="GO" id="GO:0016891">
    <property type="term" value="F:RNA endonuclease activity producing 5'-phosphomonoesters, hydrolytic mechanism"/>
    <property type="evidence" value="ECO:0007669"/>
    <property type="project" value="TreeGrafter"/>
</dbReference>
<reference evidence="10" key="1">
    <citation type="submission" date="2018-07" db="EMBL/GenBank/DDBJ databases">
        <authorList>
            <person name="Zhao J."/>
        </authorList>
    </citation>
    <scope>NUCLEOTIDE SEQUENCE [LARGE SCALE GENOMIC DNA]</scope>
    <source>
        <strain evidence="10">GSSD-12</strain>
    </source>
</reference>
<dbReference type="EMBL" id="CP031194">
    <property type="protein sequence ID" value="AXG82794.1"/>
    <property type="molecule type" value="Genomic_DNA"/>
</dbReference>